<dbReference type="InterPro" id="IPR002328">
    <property type="entry name" value="ADH_Zn_CS"/>
</dbReference>
<dbReference type="PANTHER" id="PTHR42813">
    <property type="entry name" value="ZINC-TYPE ALCOHOL DEHYDROGENASE-LIKE"/>
    <property type="match status" value="1"/>
</dbReference>
<dbReference type="GO" id="GO:0008270">
    <property type="term" value="F:zinc ion binding"/>
    <property type="evidence" value="ECO:0007669"/>
    <property type="project" value="InterPro"/>
</dbReference>
<protein>
    <submittedName>
        <fullName evidence="9">Glutathione-independent formaldehyde dehydrogenase</fullName>
        <ecNumber evidence="9">1.2.1.46</ecNumber>
    </submittedName>
</protein>
<organism evidence="9 10">
    <name type="scientific">Cupriavidus yeoncheonensis</name>
    <dbReference type="NCBI Taxonomy" id="1462994"/>
    <lineage>
        <taxon>Bacteria</taxon>
        <taxon>Pseudomonadati</taxon>
        <taxon>Pseudomonadota</taxon>
        <taxon>Betaproteobacteria</taxon>
        <taxon>Burkholderiales</taxon>
        <taxon>Burkholderiaceae</taxon>
        <taxon>Cupriavidus</taxon>
    </lineage>
</organism>
<dbReference type="GO" id="GO:0018467">
    <property type="term" value="F:formaldehyde dehydrogenase (NAD+) activity"/>
    <property type="evidence" value="ECO:0007669"/>
    <property type="project" value="UniProtKB-EC"/>
</dbReference>
<comment type="caution">
    <text evidence="9">The sequence shown here is derived from an EMBL/GenBank/DDBJ whole genome shotgun (WGS) entry which is preliminary data.</text>
</comment>
<dbReference type="RefSeq" id="WP_211949256.1">
    <property type="nucleotide sequence ID" value="NZ_CAJPUY010000016.1"/>
</dbReference>
<dbReference type="InterPro" id="IPR036291">
    <property type="entry name" value="NAD(P)-bd_dom_sf"/>
</dbReference>
<dbReference type="Gene3D" id="3.90.180.10">
    <property type="entry name" value="Medium-chain alcohol dehydrogenases, catalytic domain"/>
    <property type="match status" value="1"/>
</dbReference>
<dbReference type="CDD" id="cd08282">
    <property type="entry name" value="PFDH_like"/>
    <property type="match status" value="1"/>
</dbReference>
<dbReference type="NCBIfam" id="TIGR02819">
    <property type="entry name" value="fdhA_non_GSH"/>
    <property type="match status" value="1"/>
</dbReference>
<dbReference type="EC" id="1.2.1.46" evidence="9"/>
<feature type="domain" description="Alcohol dehydrogenase-like N-terminal" evidence="8">
    <location>
        <begin position="35"/>
        <end position="153"/>
    </location>
</feature>
<sequence length="400" mass="41986">MHSNRGVAYIRQGVVEVQGIPFPELVDPRGRRIDHGVILKVVTTNICGSDQHMVRGRTTAPEGLILGHEITGEVLEVGRDVETLAPGDIVSVPFNVACGRCRTCKEQHTGVCLTVNPARAGGAYGYVDMGGWVGGQAEYVMVPYADFNLLKFPDRAQALAKIRDLTCLSDILPTGYHGAVSAGVGPGSTVYVAGAGPVGLAAAASARLLGAAVVIVGDVNAARLAHARGVGFHTVDLSLDATLAEQIEQILGVPEVDCAVDAVGFEARGHGHDGSRQEAPATVLNALMEVTRAAGKIGIPGLYVTDDPGASDAAAKRGALSIRLGLGWAKSHSFFTGQTPVMKYNRALMQAILWDRIRIADVVGVEVISLDDAPRGYATFDSGAPKKFVIDPHGRFRKAA</sequence>
<dbReference type="SUPFAM" id="SSF50129">
    <property type="entry name" value="GroES-like"/>
    <property type="match status" value="1"/>
</dbReference>
<dbReference type="PROSITE" id="PS00059">
    <property type="entry name" value="ADH_ZINC"/>
    <property type="match status" value="1"/>
</dbReference>
<keyword evidence="3" id="KW-0479">Metal-binding</keyword>
<gene>
    <name evidence="9" type="primary">fdhA</name>
    <name evidence="9" type="ORF">LMG31506_04254</name>
</gene>
<dbReference type="SUPFAM" id="SSF51735">
    <property type="entry name" value="NAD(P)-binding Rossmann-fold domains"/>
    <property type="match status" value="1"/>
</dbReference>
<evidence type="ECO:0000256" key="3">
    <source>
        <dbReference type="ARBA" id="ARBA00022723"/>
    </source>
</evidence>
<proteinExistence type="inferred from homology"/>
<dbReference type="InterPro" id="IPR013154">
    <property type="entry name" value="ADH-like_N"/>
</dbReference>
<keyword evidence="5 9" id="KW-0560">Oxidoreductase</keyword>
<evidence type="ECO:0000313" key="9">
    <source>
        <dbReference type="EMBL" id="CAG2150648.1"/>
    </source>
</evidence>
<comment type="cofactor">
    <cofactor evidence="1">
        <name>Zn(2+)</name>
        <dbReference type="ChEBI" id="CHEBI:29105"/>
    </cofactor>
</comment>
<comment type="similarity">
    <text evidence="2">Belongs to the zinc-containing alcohol dehydrogenase family.</text>
</comment>
<evidence type="ECO:0000259" key="7">
    <source>
        <dbReference type="Pfam" id="PF01262"/>
    </source>
</evidence>
<dbReference type="InterPro" id="IPR011032">
    <property type="entry name" value="GroES-like_sf"/>
</dbReference>
<dbReference type="Gene3D" id="3.40.50.720">
    <property type="entry name" value="NAD(P)-binding Rossmann-like Domain"/>
    <property type="match status" value="1"/>
</dbReference>
<feature type="domain" description="Alanine dehydrogenase/pyridine nucleotide transhydrogenase NAD(H)-binding" evidence="7">
    <location>
        <begin position="183"/>
        <end position="248"/>
    </location>
</feature>
<dbReference type="Pfam" id="PF01262">
    <property type="entry name" value="AlaDh_PNT_C"/>
    <property type="match status" value="1"/>
</dbReference>
<dbReference type="Proteomes" id="UP000672934">
    <property type="component" value="Unassembled WGS sequence"/>
</dbReference>
<dbReference type="EMBL" id="CAJPUY010000016">
    <property type="protein sequence ID" value="CAG2150648.1"/>
    <property type="molecule type" value="Genomic_DNA"/>
</dbReference>
<keyword evidence="6" id="KW-0520">NAD</keyword>
<keyword evidence="4" id="KW-0862">Zinc</keyword>
<evidence type="ECO:0000256" key="1">
    <source>
        <dbReference type="ARBA" id="ARBA00001947"/>
    </source>
</evidence>
<dbReference type="Pfam" id="PF08240">
    <property type="entry name" value="ADH_N"/>
    <property type="match status" value="1"/>
</dbReference>
<dbReference type="PANTHER" id="PTHR42813:SF3">
    <property type="entry name" value="GLUTATHIONE-INDEPENDENT FORMALDEHYDE DEHYDROGENASE"/>
    <property type="match status" value="1"/>
</dbReference>
<accession>A0A916IX11</accession>
<dbReference type="InterPro" id="IPR007698">
    <property type="entry name" value="AlaDH/PNT_NAD(H)-bd"/>
</dbReference>
<evidence type="ECO:0000256" key="2">
    <source>
        <dbReference type="ARBA" id="ARBA00008072"/>
    </source>
</evidence>
<reference evidence="9" key="1">
    <citation type="submission" date="2021-03" db="EMBL/GenBank/DDBJ databases">
        <authorList>
            <person name="Peeters C."/>
        </authorList>
    </citation>
    <scope>NUCLEOTIDE SEQUENCE</scope>
    <source>
        <strain evidence="9">LMG 31506</strain>
    </source>
</reference>
<evidence type="ECO:0000259" key="8">
    <source>
        <dbReference type="Pfam" id="PF08240"/>
    </source>
</evidence>
<dbReference type="AlphaFoldDB" id="A0A916IX11"/>
<evidence type="ECO:0000256" key="6">
    <source>
        <dbReference type="ARBA" id="ARBA00023027"/>
    </source>
</evidence>
<evidence type="ECO:0000313" key="10">
    <source>
        <dbReference type="Proteomes" id="UP000672934"/>
    </source>
</evidence>
<dbReference type="InterPro" id="IPR014184">
    <property type="entry name" value="HCHO_DH_non_GSH"/>
</dbReference>
<evidence type="ECO:0000256" key="4">
    <source>
        <dbReference type="ARBA" id="ARBA00022833"/>
    </source>
</evidence>
<evidence type="ECO:0000256" key="5">
    <source>
        <dbReference type="ARBA" id="ARBA00023002"/>
    </source>
</evidence>
<name>A0A916IX11_9BURK</name>
<keyword evidence="10" id="KW-1185">Reference proteome</keyword>